<feature type="compositionally biased region" description="Basic residues" evidence="1">
    <location>
        <begin position="41"/>
        <end position="52"/>
    </location>
</feature>
<dbReference type="PANTHER" id="PTHR14787">
    <property type="entry name" value="C10ORF188 FAMILY MEMBER"/>
    <property type="match status" value="1"/>
</dbReference>
<dbReference type="Proteomes" id="UP000424527">
    <property type="component" value="Unassembled WGS sequence"/>
</dbReference>
<evidence type="ECO:0000256" key="1">
    <source>
        <dbReference type="SAM" id="MobiDB-lite"/>
    </source>
</evidence>
<dbReference type="PANTHER" id="PTHR14787:SF1">
    <property type="entry name" value="ATPASE PAAT"/>
    <property type="match status" value="1"/>
</dbReference>
<dbReference type="AlphaFoldDB" id="A0A6G0HX97"/>
<dbReference type="EMBL" id="REGW02000017">
    <property type="protein sequence ID" value="KAE8283825.1"/>
    <property type="molecule type" value="Genomic_DNA"/>
</dbReference>
<organism evidence="2 3">
    <name type="scientific">Larimichthys crocea</name>
    <name type="common">Large yellow croaker</name>
    <name type="synonym">Pseudosciaena crocea</name>
    <dbReference type="NCBI Taxonomy" id="215358"/>
    <lineage>
        <taxon>Eukaryota</taxon>
        <taxon>Metazoa</taxon>
        <taxon>Chordata</taxon>
        <taxon>Craniata</taxon>
        <taxon>Vertebrata</taxon>
        <taxon>Euteleostomi</taxon>
        <taxon>Actinopterygii</taxon>
        <taxon>Neopterygii</taxon>
        <taxon>Teleostei</taxon>
        <taxon>Neoteleostei</taxon>
        <taxon>Acanthomorphata</taxon>
        <taxon>Eupercaria</taxon>
        <taxon>Sciaenidae</taxon>
        <taxon>Larimichthys</taxon>
    </lineage>
</organism>
<keyword evidence="3" id="KW-1185">Reference proteome</keyword>
<sequence length="295" mass="31112">MVDVAVASGAAWVCPAQGRHLADVLLPVLVGNKDDDGRSSGSRRRRDKRRRPGAVGADGGRFSLCADAPVQPVLSHRHQPLLVISEARTMEVYSRGRRNCGTFRQRARLQEAAAPRASVLSLKSARFLCRLVVGLQQLQPCLARGPGIDMQQVQCLVEEMGTSLSPGAQNLMDMVHFQQKNQTGSLGGFLPLLMGSGALSALAQGAMMSPAALSRQPQPADSRPQFGSITPADEAPPAQNGAMSNGSASSSPDPPLSGVNPENITSSESRGPVSHAQLAEMMSRFLNGGQGNDQS</sequence>
<reference evidence="2 3" key="1">
    <citation type="submission" date="2019-07" db="EMBL/GenBank/DDBJ databases">
        <title>Chromosome genome assembly for large yellow croaker.</title>
        <authorList>
            <person name="Xiao S."/>
        </authorList>
    </citation>
    <scope>NUCLEOTIDE SEQUENCE [LARGE SCALE GENOMIC DNA]</scope>
    <source>
        <strain evidence="2">JMULYC20181020</strain>
        <tissue evidence="2">Muscle</tissue>
    </source>
</reference>
<name>A0A6G0HX97_LARCR</name>
<feature type="region of interest" description="Disordered" evidence="1">
    <location>
        <begin position="210"/>
        <end position="295"/>
    </location>
</feature>
<gene>
    <name evidence="2" type="ORF">D5F01_LYC17151</name>
</gene>
<accession>A0A6G0HX97</accession>
<evidence type="ECO:0000313" key="3">
    <source>
        <dbReference type="Proteomes" id="UP000424527"/>
    </source>
</evidence>
<feature type="compositionally biased region" description="Low complexity" evidence="1">
    <location>
        <begin position="240"/>
        <end position="251"/>
    </location>
</feature>
<feature type="compositionally biased region" description="Polar residues" evidence="1">
    <location>
        <begin position="260"/>
        <end position="269"/>
    </location>
</feature>
<feature type="region of interest" description="Disordered" evidence="1">
    <location>
        <begin position="35"/>
        <end position="58"/>
    </location>
</feature>
<evidence type="ECO:0000313" key="2">
    <source>
        <dbReference type="EMBL" id="KAE8283825.1"/>
    </source>
</evidence>
<dbReference type="InterPro" id="IPR028043">
    <property type="entry name" value="PAAT-like"/>
</dbReference>
<comment type="caution">
    <text evidence="2">The sequence shown here is derived from an EMBL/GenBank/DDBJ whole genome shotgun (WGS) entry which is preliminary data.</text>
</comment>
<protein>
    <submittedName>
        <fullName evidence="2">Uncharacterized protein</fullName>
    </submittedName>
</protein>
<proteinExistence type="predicted"/>